<dbReference type="AlphaFoldDB" id="A0A8I3X4I7"/>
<evidence type="ECO:0000256" key="1">
    <source>
        <dbReference type="SAM" id="Phobius"/>
    </source>
</evidence>
<protein>
    <submittedName>
        <fullName evidence="2">Uncharacterized protein</fullName>
    </submittedName>
</protein>
<sequence length="153" mass="17313">KLKKQNSVQLFLRGFTVIAHCKFSSSFYLFYFIYFLRQGLALLPRLECNLGSVQPVPPRFKRFSCLSLPISGITGAHHHTQLIFVFFFFLVAMEFHHVGQTGLEPMTSNDLPTSASQGARTTDAGHHTWLISVFLVETRFHHVGQDGLDLLTS</sequence>
<reference evidence="2" key="2">
    <citation type="submission" date="2025-08" db="UniProtKB">
        <authorList>
            <consortium name="Ensembl"/>
        </authorList>
    </citation>
    <scope>IDENTIFICATION</scope>
</reference>
<reference evidence="2 3" key="1">
    <citation type="submission" date="2009-03" db="EMBL/GenBank/DDBJ databases">
        <authorList>
            <person name="Warren W."/>
            <person name="Ye L."/>
            <person name="Minx P."/>
            <person name="Worley K."/>
            <person name="Gibbs R."/>
            <person name="Wilson R.K."/>
        </authorList>
    </citation>
    <scope>NUCLEOTIDE SEQUENCE [LARGE SCALE GENOMIC DNA]</scope>
</reference>
<proteinExistence type="predicted"/>
<keyword evidence="3" id="KW-1185">Reference proteome</keyword>
<keyword evidence="1" id="KW-0812">Transmembrane</keyword>
<dbReference type="Ensembl" id="ENSCJAT00000121402.1">
    <property type="protein sequence ID" value="ENSCJAP00000086491.1"/>
    <property type="gene ID" value="ENSCJAG00000076372.1"/>
</dbReference>
<keyword evidence="1" id="KW-1133">Transmembrane helix</keyword>
<feature type="transmembrane region" description="Helical" evidence="1">
    <location>
        <begin position="12"/>
        <end position="36"/>
    </location>
</feature>
<evidence type="ECO:0000313" key="3">
    <source>
        <dbReference type="Proteomes" id="UP000008225"/>
    </source>
</evidence>
<dbReference type="PANTHER" id="PTHR12138:SF133">
    <property type="entry name" value="SECRETED PROTEIN"/>
    <property type="match status" value="1"/>
</dbReference>
<dbReference type="Proteomes" id="UP000008225">
    <property type="component" value="Chromosome 2"/>
</dbReference>
<reference evidence="2" key="3">
    <citation type="submission" date="2025-09" db="UniProtKB">
        <authorList>
            <consortium name="Ensembl"/>
        </authorList>
    </citation>
    <scope>IDENTIFICATION</scope>
</reference>
<organism evidence="2 3">
    <name type="scientific">Callithrix jacchus</name>
    <name type="common">White-tufted-ear marmoset</name>
    <name type="synonym">Simia Jacchus</name>
    <dbReference type="NCBI Taxonomy" id="9483"/>
    <lineage>
        <taxon>Eukaryota</taxon>
        <taxon>Metazoa</taxon>
        <taxon>Chordata</taxon>
        <taxon>Craniata</taxon>
        <taxon>Vertebrata</taxon>
        <taxon>Euteleostomi</taxon>
        <taxon>Mammalia</taxon>
        <taxon>Eutheria</taxon>
        <taxon>Euarchontoglires</taxon>
        <taxon>Primates</taxon>
        <taxon>Haplorrhini</taxon>
        <taxon>Platyrrhini</taxon>
        <taxon>Cebidae</taxon>
        <taxon>Callitrichinae</taxon>
        <taxon>Callithrix</taxon>
        <taxon>Callithrix</taxon>
    </lineage>
</organism>
<dbReference type="GeneTree" id="ENSGT00940000166143"/>
<dbReference type="PANTHER" id="PTHR12138">
    <property type="entry name" value="PRIMATE-EXPANDED PROTEIN FAMILY"/>
    <property type="match status" value="1"/>
</dbReference>
<evidence type="ECO:0000313" key="2">
    <source>
        <dbReference type="Ensembl" id="ENSCJAP00000086491.1"/>
    </source>
</evidence>
<accession>A0A8I3X4I7</accession>
<dbReference type="PRINTS" id="PR02045">
    <property type="entry name" value="F138DOMAIN"/>
</dbReference>
<keyword evidence="1" id="KW-0472">Membrane</keyword>
<name>A0A8I3X4I7_CALJA</name>